<comment type="caution">
    <text evidence="1">The sequence shown here is derived from an EMBL/GenBank/DDBJ whole genome shotgun (WGS) entry which is preliminary data.</text>
</comment>
<evidence type="ECO:0000313" key="2">
    <source>
        <dbReference type="Proteomes" id="UP001168338"/>
    </source>
</evidence>
<organism evidence="1 2">
    <name type="scientific">Methanoculleus frigidifontis</name>
    <dbReference type="NCBI Taxonomy" id="2584085"/>
    <lineage>
        <taxon>Archaea</taxon>
        <taxon>Methanobacteriati</taxon>
        <taxon>Methanobacteriota</taxon>
        <taxon>Stenosarchaea group</taxon>
        <taxon>Methanomicrobia</taxon>
        <taxon>Methanomicrobiales</taxon>
        <taxon>Methanomicrobiaceae</taxon>
        <taxon>Methanoculleus</taxon>
    </lineage>
</organism>
<name>A0ABT8MAG2_9EURY</name>
<reference evidence="1" key="1">
    <citation type="submission" date="2019-05" db="EMBL/GenBank/DDBJ databases">
        <title>Methanoculleus sp. FWC-SCC1, a methanogenic archaeon isolated from deep marine cold seep.</title>
        <authorList>
            <person name="Chen Y.-W."/>
            <person name="Chen S.-C."/>
            <person name="Teng N.-H."/>
            <person name="Lai M.-C."/>
        </authorList>
    </citation>
    <scope>NUCLEOTIDE SEQUENCE</scope>
    <source>
        <strain evidence="1">FWC-SCC1</strain>
    </source>
</reference>
<gene>
    <name evidence="1" type="ORF">FGU65_08220</name>
</gene>
<dbReference type="EMBL" id="VCYH01000005">
    <property type="protein sequence ID" value="MDN7024871.1"/>
    <property type="molecule type" value="Genomic_DNA"/>
</dbReference>
<proteinExistence type="predicted"/>
<protein>
    <submittedName>
        <fullName evidence="1">Uncharacterized protein</fullName>
    </submittedName>
</protein>
<dbReference type="RefSeq" id="WP_301663997.1">
    <property type="nucleotide sequence ID" value="NZ_VCYH01000005.1"/>
</dbReference>
<sequence length="133" mass="14931">MVQKAGFVQRYRCYVYDRRGYPCQIVELTLHGVRYGIRDGEVRRALAGRGAARVEALRQDWRQYLDGTVGHARRSGNARGLVIELATGTCFSVSAESLREVLDRRRAYASVIEIAPRPPHADSTRQRTLAGIA</sequence>
<dbReference type="Proteomes" id="UP001168338">
    <property type="component" value="Unassembled WGS sequence"/>
</dbReference>
<accession>A0ABT8MAG2</accession>
<keyword evidence="2" id="KW-1185">Reference proteome</keyword>
<evidence type="ECO:0000313" key="1">
    <source>
        <dbReference type="EMBL" id="MDN7024871.1"/>
    </source>
</evidence>